<evidence type="ECO:0000256" key="6">
    <source>
        <dbReference type="PIRSR" id="PIRSR001430-2"/>
    </source>
</evidence>
<evidence type="ECO:0000313" key="9">
    <source>
        <dbReference type="EMBL" id="RSX52840.1"/>
    </source>
</evidence>
<proteinExistence type="inferred from homology"/>
<dbReference type="GO" id="GO:0031119">
    <property type="term" value="P:tRNA pseudouridine synthesis"/>
    <property type="evidence" value="ECO:0007669"/>
    <property type="project" value="UniProtKB-UniRule"/>
</dbReference>
<reference evidence="9 10" key="1">
    <citation type="submission" date="2018-09" db="EMBL/GenBank/DDBJ databases">
        <title>Characterization of the phylogenetic diversity of five novel species belonging to the genus Bifidobacterium.</title>
        <authorList>
            <person name="Lugli G.A."/>
            <person name="Duranti S."/>
            <person name="Milani C."/>
        </authorList>
    </citation>
    <scope>NUCLEOTIDE SEQUENCE [LARGE SCALE GENOMIC DNA]</scope>
    <source>
        <strain evidence="9 10">2034B</strain>
    </source>
</reference>
<dbReference type="InterPro" id="IPR001406">
    <property type="entry name" value="PsdUridine_synth_TruA"/>
</dbReference>
<evidence type="ECO:0000256" key="4">
    <source>
        <dbReference type="HAMAP-Rule" id="MF_00171"/>
    </source>
</evidence>
<dbReference type="Proteomes" id="UP000287533">
    <property type="component" value="Unassembled WGS sequence"/>
</dbReference>
<dbReference type="Gene3D" id="3.30.70.580">
    <property type="entry name" value="Pseudouridine synthase I, catalytic domain, N-terminal subdomain"/>
    <property type="match status" value="1"/>
</dbReference>
<dbReference type="Gene3D" id="3.30.70.660">
    <property type="entry name" value="Pseudouridine synthase I, catalytic domain, C-terminal subdomain"/>
    <property type="match status" value="1"/>
</dbReference>
<dbReference type="RefSeq" id="WP_125981303.1">
    <property type="nucleotide sequence ID" value="NZ_QXGL01000004.1"/>
</dbReference>
<dbReference type="InterPro" id="IPR020097">
    <property type="entry name" value="PsdUridine_synth_TruA_a/b_dom"/>
</dbReference>
<protein>
    <recommendedName>
        <fullName evidence="4">tRNA pseudouridine synthase A</fullName>
        <ecNumber evidence="4">5.4.99.12</ecNumber>
    </recommendedName>
    <alternativeName>
        <fullName evidence="4">tRNA pseudouridine(38-40) synthase</fullName>
    </alternativeName>
    <alternativeName>
        <fullName evidence="4">tRNA pseudouridylate synthase I</fullName>
    </alternativeName>
    <alternativeName>
        <fullName evidence="4">tRNA-uridine isomerase I</fullName>
    </alternativeName>
</protein>
<feature type="binding site" evidence="4 6">
    <location>
        <position position="135"/>
    </location>
    <ligand>
        <name>substrate</name>
    </ligand>
</feature>
<feature type="active site" description="Nucleophile" evidence="4 5">
    <location>
        <position position="66"/>
    </location>
</feature>
<evidence type="ECO:0000256" key="3">
    <source>
        <dbReference type="ARBA" id="ARBA00023235"/>
    </source>
</evidence>
<dbReference type="SUPFAM" id="SSF55120">
    <property type="entry name" value="Pseudouridine synthase"/>
    <property type="match status" value="1"/>
</dbReference>
<dbReference type="OrthoDB" id="9811823at2"/>
<evidence type="ECO:0000256" key="5">
    <source>
        <dbReference type="PIRSR" id="PIRSR001430-1"/>
    </source>
</evidence>
<keyword evidence="2 4" id="KW-0819">tRNA processing</keyword>
<evidence type="ECO:0000259" key="8">
    <source>
        <dbReference type="Pfam" id="PF01416"/>
    </source>
</evidence>
<comment type="subunit">
    <text evidence="4">Homodimer.</text>
</comment>
<dbReference type="GO" id="GO:0160147">
    <property type="term" value="F:tRNA pseudouridine(38-40) synthase activity"/>
    <property type="evidence" value="ECO:0007669"/>
    <property type="project" value="UniProtKB-EC"/>
</dbReference>
<dbReference type="CDD" id="cd02570">
    <property type="entry name" value="PseudoU_synth_EcTruA"/>
    <property type="match status" value="1"/>
</dbReference>
<name>A0A430FJ79_9BIFI</name>
<dbReference type="AlphaFoldDB" id="A0A430FJ79"/>
<comment type="catalytic activity">
    <reaction evidence="4 7">
        <text>uridine(38/39/40) in tRNA = pseudouridine(38/39/40) in tRNA</text>
        <dbReference type="Rhea" id="RHEA:22376"/>
        <dbReference type="Rhea" id="RHEA-COMP:10085"/>
        <dbReference type="Rhea" id="RHEA-COMP:10087"/>
        <dbReference type="ChEBI" id="CHEBI:65314"/>
        <dbReference type="ChEBI" id="CHEBI:65315"/>
        <dbReference type="EC" id="5.4.99.12"/>
    </reaction>
</comment>
<dbReference type="Pfam" id="PF01416">
    <property type="entry name" value="PseudoU_synth_1"/>
    <property type="match status" value="1"/>
</dbReference>
<dbReference type="EC" id="5.4.99.12" evidence="4"/>
<accession>A0A430FJ79</accession>
<dbReference type="HAMAP" id="MF_00171">
    <property type="entry name" value="TruA"/>
    <property type="match status" value="1"/>
</dbReference>
<evidence type="ECO:0000256" key="2">
    <source>
        <dbReference type="ARBA" id="ARBA00022694"/>
    </source>
</evidence>
<dbReference type="PANTHER" id="PTHR11142:SF0">
    <property type="entry name" value="TRNA PSEUDOURIDINE SYNTHASE-LIKE 1"/>
    <property type="match status" value="1"/>
</dbReference>
<comment type="function">
    <text evidence="4">Formation of pseudouridine at positions 38, 39 and 40 in the anticodon stem and loop of transfer RNAs.</text>
</comment>
<dbReference type="InterPro" id="IPR020094">
    <property type="entry name" value="TruA/RsuA/RluB/E/F_N"/>
</dbReference>
<gene>
    <name evidence="4" type="primary">truA</name>
    <name evidence="9" type="ORF">D2E25_1411</name>
</gene>
<dbReference type="PIRSF" id="PIRSF001430">
    <property type="entry name" value="tRNA_psdUrid_synth"/>
    <property type="match status" value="1"/>
</dbReference>
<sequence length="310" mass="33905">MTESMRLRIDLAYDGGDFYGWAKQPTLRTVQGEIEVAMHRILRVPADDSPEAQAEPLRLTVAGRTDTGVHASHQVCHVDISDHVLARAVGHMDVPPTVALTRRLQRILPDDIRIHSIAPAPCGFDARFSALERTYVYRIADRGSEIDPRLRGFVLHIDDDLDIAAMNAAAAMTIGLHDFGSFATPNPGGTTIREVKTAYWRRIPVRPLVADGDTMGERYRTPSVESGLLCFTIVADAFARNMVRSLVGGCVQVGCGKRSLDWFAGKMATPLREGSTGPIAPQGLTLEHIAYPADDQLAARAEAIRAKRTL</sequence>
<evidence type="ECO:0000313" key="10">
    <source>
        <dbReference type="Proteomes" id="UP000287533"/>
    </source>
</evidence>
<evidence type="ECO:0000256" key="1">
    <source>
        <dbReference type="ARBA" id="ARBA00009375"/>
    </source>
</evidence>
<keyword evidence="10" id="KW-1185">Reference proteome</keyword>
<evidence type="ECO:0000256" key="7">
    <source>
        <dbReference type="RuleBase" id="RU003792"/>
    </source>
</evidence>
<feature type="domain" description="Pseudouridine synthase I TruA alpha/beta" evidence="8">
    <location>
        <begin position="169"/>
        <end position="292"/>
    </location>
</feature>
<dbReference type="PANTHER" id="PTHR11142">
    <property type="entry name" value="PSEUDOURIDYLATE SYNTHASE"/>
    <property type="match status" value="1"/>
</dbReference>
<keyword evidence="3 4" id="KW-0413">Isomerase</keyword>
<dbReference type="GO" id="GO:0003723">
    <property type="term" value="F:RNA binding"/>
    <property type="evidence" value="ECO:0007669"/>
    <property type="project" value="InterPro"/>
</dbReference>
<comment type="caution">
    <text evidence="4">Lacks conserved residue(s) required for the propagation of feature annotation.</text>
</comment>
<comment type="caution">
    <text evidence="9">The sequence shown here is derived from an EMBL/GenBank/DDBJ whole genome shotgun (WGS) entry which is preliminary data.</text>
</comment>
<comment type="similarity">
    <text evidence="1 4 7">Belongs to the tRNA pseudouridine synthase TruA family.</text>
</comment>
<dbReference type="EMBL" id="QXGL01000004">
    <property type="protein sequence ID" value="RSX52840.1"/>
    <property type="molecule type" value="Genomic_DNA"/>
</dbReference>
<dbReference type="InterPro" id="IPR020103">
    <property type="entry name" value="PsdUridine_synth_cat_dom_sf"/>
</dbReference>
<dbReference type="InterPro" id="IPR020095">
    <property type="entry name" value="PsdUridine_synth_TruA_C"/>
</dbReference>
<organism evidence="9 10">
    <name type="scientific">Bifidobacterium goeldii</name>
    <dbReference type="NCBI Taxonomy" id="2306975"/>
    <lineage>
        <taxon>Bacteria</taxon>
        <taxon>Bacillati</taxon>
        <taxon>Actinomycetota</taxon>
        <taxon>Actinomycetes</taxon>
        <taxon>Bifidobacteriales</taxon>
        <taxon>Bifidobacteriaceae</taxon>
        <taxon>Bifidobacterium</taxon>
    </lineage>
</organism>